<evidence type="ECO:0000256" key="2">
    <source>
        <dbReference type="ARBA" id="ARBA00022833"/>
    </source>
</evidence>
<organism evidence="6 7">
    <name type="scientific">Coilia grayii</name>
    <name type="common">Gray's grenadier anchovy</name>
    <dbReference type="NCBI Taxonomy" id="363190"/>
    <lineage>
        <taxon>Eukaryota</taxon>
        <taxon>Metazoa</taxon>
        <taxon>Chordata</taxon>
        <taxon>Craniata</taxon>
        <taxon>Vertebrata</taxon>
        <taxon>Euteleostomi</taxon>
        <taxon>Actinopterygii</taxon>
        <taxon>Neopterygii</taxon>
        <taxon>Teleostei</taxon>
        <taxon>Clupei</taxon>
        <taxon>Clupeiformes</taxon>
        <taxon>Clupeoidei</taxon>
        <taxon>Engraulidae</taxon>
        <taxon>Coilinae</taxon>
        <taxon>Coilia</taxon>
    </lineage>
</organism>
<keyword evidence="7" id="KW-1185">Reference proteome</keyword>
<dbReference type="InterPro" id="IPR040564">
    <property type="entry name" value="CxC3-like"/>
</dbReference>
<keyword evidence="2" id="KW-0862">Zinc</keyword>
<evidence type="ECO:0000313" key="6">
    <source>
        <dbReference type="EMBL" id="KAL2088296.1"/>
    </source>
</evidence>
<dbReference type="AlphaFoldDB" id="A0ABD1JPK7"/>
<evidence type="ECO:0000256" key="4">
    <source>
        <dbReference type="SAM" id="MobiDB-lite"/>
    </source>
</evidence>
<protein>
    <recommendedName>
        <fullName evidence="5">B box-type domain-containing protein</fullName>
    </recommendedName>
</protein>
<dbReference type="InterPro" id="IPR000315">
    <property type="entry name" value="Znf_B-box"/>
</dbReference>
<evidence type="ECO:0000259" key="5">
    <source>
        <dbReference type="PROSITE" id="PS50119"/>
    </source>
</evidence>
<dbReference type="Pfam" id="PF18804">
    <property type="entry name" value="CxC3"/>
    <property type="match status" value="1"/>
</dbReference>
<accession>A0ABD1JPK7</accession>
<reference evidence="6 7" key="1">
    <citation type="submission" date="2024-09" db="EMBL/GenBank/DDBJ databases">
        <title>A chromosome-level genome assembly of Gray's grenadier anchovy, Coilia grayii.</title>
        <authorList>
            <person name="Fu Z."/>
        </authorList>
    </citation>
    <scope>NUCLEOTIDE SEQUENCE [LARGE SCALE GENOMIC DNA]</scope>
    <source>
        <strain evidence="6">G4</strain>
        <tissue evidence="6">Muscle</tissue>
    </source>
</reference>
<feature type="compositionally biased region" description="Basic and acidic residues" evidence="4">
    <location>
        <begin position="7"/>
        <end position="22"/>
    </location>
</feature>
<gene>
    <name evidence="6" type="ORF">ACEWY4_015195</name>
</gene>
<name>A0ABD1JPK7_9TELE</name>
<feature type="region of interest" description="Disordered" evidence="4">
    <location>
        <begin position="1"/>
        <end position="73"/>
    </location>
</feature>
<evidence type="ECO:0000256" key="3">
    <source>
        <dbReference type="PROSITE-ProRule" id="PRU00024"/>
    </source>
</evidence>
<evidence type="ECO:0000313" key="7">
    <source>
        <dbReference type="Proteomes" id="UP001591681"/>
    </source>
</evidence>
<proteinExistence type="predicted"/>
<dbReference type="Proteomes" id="UP001591681">
    <property type="component" value="Unassembled WGS sequence"/>
</dbReference>
<dbReference type="PROSITE" id="PS50119">
    <property type="entry name" value="ZF_BBOX"/>
    <property type="match status" value="1"/>
</dbReference>
<feature type="compositionally biased region" description="Polar residues" evidence="4">
    <location>
        <begin position="43"/>
        <end position="73"/>
    </location>
</feature>
<feature type="domain" description="B box-type" evidence="5">
    <location>
        <begin position="132"/>
        <end position="175"/>
    </location>
</feature>
<dbReference type="GO" id="GO:0008270">
    <property type="term" value="F:zinc ion binding"/>
    <property type="evidence" value="ECO:0007669"/>
    <property type="project" value="UniProtKB-KW"/>
</dbReference>
<keyword evidence="1 3" id="KW-0863">Zinc-finger</keyword>
<keyword evidence="1 3" id="KW-0479">Metal-binding</keyword>
<evidence type="ECO:0000256" key="1">
    <source>
        <dbReference type="ARBA" id="ARBA00022771"/>
    </source>
</evidence>
<dbReference type="CDD" id="cd19757">
    <property type="entry name" value="Bbox1"/>
    <property type="match status" value="1"/>
</dbReference>
<sequence length="398" mass="44821">MSSLEEMMEKAKRLTEELDPPTKRKRTTKSSTVTWRKRDHTGQIVSQHPAKTNRQPSTNKKKTCLNSENDQLQPTQSDCISLDELLASIPDEHPRGPDKSSLTWAERQTQNEENWAKLRPSLVNMTIESASTDHGLCQRCGCRVAVIRCRQCMCVLCGQCDKISHECLLHDRDAIFGAYCQPLSPDMVVETVTGCHKIVKEVRLLPVQMKPQCPCAPAEMIKRPSNKEVILIGMNGRYQLHLPMYECRGCKKSWQVGLEDLIRSHYWPGSVTCQTIFEVDLLRSFRDLKLLAPGVSRQAFLGMLDERTKTFGRAGKIGGDTFQKAFIEWCFATKTVSGETGVVSFKCTACMPAMQAVAVDGNRKLYRFKNSLGTTKALFDGQFLAKDEDVLNSSKKFS</sequence>
<dbReference type="EMBL" id="JBHFQA010000013">
    <property type="protein sequence ID" value="KAL2088296.1"/>
    <property type="molecule type" value="Genomic_DNA"/>
</dbReference>
<comment type="caution">
    <text evidence="6">The sequence shown here is derived from an EMBL/GenBank/DDBJ whole genome shotgun (WGS) entry which is preliminary data.</text>
</comment>